<dbReference type="AlphaFoldDB" id="A0A1V6NXS1"/>
<dbReference type="GO" id="GO:0019369">
    <property type="term" value="P:arachidonate metabolic process"/>
    <property type="evidence" value="ECO:0007669"/>
    <property type="project" value="TreeGrafter"/>
</dbReference>
<protein>
    <recommendedName>
        <fullName evidence="5">PNPLA domain-containing protein</fullName>
    </recommendedName>
</protein>
<evidence type="ECO:0000313" key="7">
    <source>
        <dbReference type="Proteomes" id="UP000191408"/>
    </source>
</evidence>
<dbReference type="PROSITE" id="PS51635">
    <property type="entry name" value="PNPLA"/>
    <property type="match status" value="1"/>
</dbReference>
<feature type="short sequence motif" description="GXGXXG" evidence="4">
    <location>
        <begin position="20"/>
        <end position="25"/>
    </location>
</feature>
<dbReference type="GO" id="GO:0046486">
    <property type="term" value="P:glycerolipid metabolic process"/>
    <property type="evidence" value="ECO:0007669"/>
    <property type="project" value="UniProtKB-ARBA"/>
</dbReference>
<keyword evidence="7" id="KW-1185">Reference proteome</keyword>
<comment type="caution">
    <text evidence="6">The sequence shown here is derived from an EMBL/GenBank/DDBJ whole genome shotgun (WGS) entry which is preliminary data.</text>
</comment>
<accession>A0A1V6NXS1</accession>
<feature type="short sequence motif" description="GXSXG" evidence="4">
    <location>
        <begin position="60"/>
        <end position="64"/>
    </location>
</feature>
<keyword evidence="3 4" id="KW-0443">Lipid metabolism</keyword>
<dbReference type="EMBL" id="MDYM01000002">
    <property type="protein sequence ID" value="OQD69514.1"/>
    <property type="molecule type" value="Genomic_DNA"/>
</dbReference>
<keyword evidence="2 4" id="KW-0442">Lipid degradation</keyword>
<evidence type="ECO:0000259" key="5">
    <source>
        <dbReference type="PROSITE" id="PS51635"/>
    </source>
</evidence>
<proteinExistence type="predicted"/>
<feature type="domain" description="PNPLA" evidence="5">
    <location>
        <begin position="16"/>
        <end position="231"/>
    </location>
</feature>
<comment type="caution">
    <text evidence="4">Lacks conserved residue(s) required for the propagation of feature annotation.</text>
</comment>
<dbReference type="OrthoDB" id="5986190at2759"/>
<feature type="active site" description="Nucleophile" evidence="4">
    <location>
        <position position="62"/>
    </location>
</feature>
<evidence type="ECO:0000256" key="3">
    <source>
        <dbReference type="ARBA" id="ARBA00023098"/>
    </source>
</evidence>
<evidence type="ECO:0000313" key="6">
    <source>
        <dbReference type="EMBL" id="OQD69514.1"/>
    </source>
</evidence>
<dbReference type="InterPro" id="IPR016035">
    <property type="entry name" value="Acyl_Trfase/lysoPLipase"/>
</dbReference>
<evidence type="ECO:0000256" key="1">
    <source>
        <dbReference type="ARBA" id="ARBA00022801"/>
    </source>
</evidence>
<keyword evidence="1 4" id="KW-0378">Hydrolase</keyword>
<evidence type="ECO:0000256" key="2">
    <source>
        <dbReference type="ARBA" id="ARBA00022963"/>
    </source>
</evidence>
<organism evidence="6 7">
    <name type="scientific">Penicillium polonicum</name>
    <dbReference type="NCBI Taxonomy" id="60169"/>
    <lineage>
        <taxon>Eukaryota</taxon>
        <taxon>Fungi</taxon>
        <taxon>Dikarya</taxon>
        <taxon>Ascomycota</taxon>
        <taxon>Pezizomycotina</taxon>
        <taxon>Eurotiomycetes</taxon>
        <taxon>Eurotiomycetidae</taxon>
        <taxon>Eurotiales</taxon>
        <taxon>Aspergillaceae</taxon>
        <taxon>Penicillium</taxon>
    </lineage>
</organism>
<dbReference type="SUPFAM" id="SSF52151">
    <property type="entry name" value="FabD/lysophospholipase-like"/>
    <property type="match status" value="1"/>
</dbReference>
<evidence type="ECO:0000256" key="4">
    <source>
        <dbReference type="PROSITE-ProRule" id="PRU01161"/>
    </source>
</evidence>
<dbReference type="GO" id="GO:0016042">
    <property type="term" value="P:lipid catabolic process"/>
    <property type="evidence" value="ECO:0007669"/>
    <property type="project" value="UniProtKB-UniRule"/>
</dbReference>
<dbReference type="Proteomes" id="UP000191408">
    <property type="component" value="Unassembled WGS sequence"/>
</dbReference>
<feature type="active site" description="Proton acceptor" evidence="4">
    <location>
        <position position="218"/>
    </location>
</feature>
<dbReference type="GO" id="GO:0047499">
    <property type="term" value="F:calcium-independent phospholipase A2 activity"/>
    <property type="evidence" value="ECO:0007669"/>
    <property type="project" value="TreeGrafter"/>
</dbReference>
<name>A0A1V6NXS1_PENPO</name>
<reference evidence="7" key="1">
    <citation type="journal article" date="2017" name="Nat. Microbiol.">
        <title>Global analysis of biosynthetic gene clusters reveals vast potential of secondary metabolite production in Penicillium species.</title>
        <authorList>
            <person name="Nielsen J.C."/>
            <person name="Grijseels S."/>
            <person name="Prigent S."/>
            <person name="Ji B."/>
            <person name="Dainat J."/>
            <person name="Nielsen K.F."/>
            <person name="Frisvad J.C."/>
            <person name="Workman M."/>
            <person name="Nielsen J."/>
        </authorList>
    </citation>
    <scope>NUCLEOTIDE SEQUENCE [LARGE SCALE GENOMIC DNA]</scope>
    <source>
        <strain evidence="7">IBT 4502</strain>
    </source>
</reference>
<dbReference type="PANTHER" id="PTHR24185">
    <property type="entry name" value="CALCIUM-INDEPENDENT PHOSPHOLIPASE A2-GAMMA"/>
    <property type="match status" value="1"/>
</dbReference>
<sequence>MGLPARPRASKPLRILSLDGGGIRGISSLLILERIMEGIRDVYGLTHVPRPCEYFDLIGGTSTGGIIAIMLGRLGMTVDECLQAYRKVAERAFTPKAHAIIPGRPSGAFSAHALEEAIKDIVTEFCTEKECVNRRQNGLSTTPCQHSDLSFREQSCTKTVVLAIMKANLDAGPTLFRTYDNSTALNGLTIWEAVRATSAATTFFKPIKIGRDQIEYIDAGFGHNNPCDKLIAEAKEVFPGRSDMQILSIGTGLGNGVGIKSNFISIIGAMKKMATSSNKVAARLEDQYGENGQYFRFNVEHGLEDVTLSDWKKASTISANTNNYLSQKSREIERFVKMSGARIERNEPDYTRFMHVPIVNPV</sequence>
<dbReference type="Gene3D" id="3.40.1090.10">
    <property type="entry name" value="Cytosolic phospholipase A2 catalytic domain"/>
    <property type="match status" value="1"/>
</dbReference>
<dbReference type="CDD" id="cd07216">
    <property type="entry name" value="Pat17_PNPLA8_PNPLA9_like3"/>
    <property type="match status" value="1"/>
</dbReference>
<dbReference type="InterPro" id="IPR002641">
    <property type="entry name" value="PNPLA_dom"/>
</dbReference>
<dbReference type="PANTHER" id="PTHR24185:SF1">
    <property type="entry name" value="CALCIUM-INDEPENDENT PHOSPHOLIPASE A2-GAMMA"/>
    <property type="match status" value="1"/>
</dbReference>
<dbReference type="Pfam" id="PF01734">
    <property type="entry name" value="Patatin"/>
    <property type="match status" value="1"/>
</dbReference>
<dbReference type="STRING" id="60169.A0A1V6NXS1"/>
<gene>
    <name evidence="6" type="ORF">PENPOL_c002G10754</name>
</gene>
<dbReference type="GO" id="GO:0016020">
    <property type="term" value="C:membrane"/>
    <property type="evidence" value="ECO:0007669"/>
    <property type="project" value="TreeGrafter"/>
</dbReference>